<keyword evidence="3" id="KW-1185">Reference proteome</keyword>
<feature type="compositionally biased region" description="Basic residues" evidence="1">
    <location>
        <begin position="152"/>
        <end position="162"/>
    </location>
</feature>
<dbReference type="AlphaFoldDB" id="A0A9W4E649"/>
<feature type="compositionally biased region" description="Basic residues" evidence="1">
    <location>
        <begin position="125"/>
        <end position="134"/>
    </location>
</feature>
<feature type="compositionally biased region" description="Basic and acidic residues" evidence="1">
    <location>
        <begin position="220"/>
        <end position="256"/>
    </location>
</feature>
<feature type="compositionally biased region" description="Gly residues" evidence="1">
    <location>
        <begin position="103"/>
        <end position="124"/>
    </location>
</feature>
<accession>A0A9W4E649</accession>
<feature type="compositionally biased region" description="Low complexity" evidence="1">
    <location>
        <begin position="46"/>
        <end position="56"/>
    </location>
</feature>
<feature type="compositionally biased region" description="Basic residues" evidence="1">
    <location>
        <begin position="286"/>
        <end position="307"/>
    </location>
</feature>
<evidence type="ECO:0000313" key="3">
    <source>
        <dbReference type="Proteomes" id="UP001153328"/>
    </source>
</evidence>
<name>A0A9W4E649_9ACTN</name>
<feature type="compositionally biased region" description="Basic and acidic residues" evidence="1">
    <location>
        <begin position="188"/>
        <end position="209"/>
    </location>
</feature>
<evidence type="ECO:0000256" key="1">
    <source>
        <dbReference type="SAM" id="MobiDB-lite"/>
    </source>
</evidence>
<protein>
    <submittedName>
        <fullName evidence="2">Uncharacterized protein</fullName>
    </submittedName>
</protein>
<dbReference type="Proteomes" id="UP001153328">
    <property type="component" value="Unassembled WGS sequence"/>
</dbReference>
<comment type="caution">
    <text evidence="2">The sequence shown here is derived from an EMBL/GenBank/DDBJ whole genome shotgun (WGS) entry which is preliminary data.</text>
</comment>
<feature type="compositionally biased region" description="Basic and acidic residues" evidence="1">
    <location>
        <begin position="65"/>
        <end position="85"/>
    </location>
</feature>
<sequence length="321" mass="34183">MGTTGNAHPPRHASPRDATAEDEGPQRPDGPGPGRPHGRIRRRLVRIPGGSEAAAPGRRRGAGAGERRGLRAGRRVVEAGGEGRIRLGRPGRGQARTAAGPAGSTGRGGRPAGGAPPGGAAGRGGRARRGRAAGRRAGGGRGRRAYADGRGRPHGHGHRGHRCDRAVSAGAGAYPGVVELRRTGHLGREQHARAGDRHRVAHRGAERGRQLRARAHRRRDVGADRARTACFRHRDGRPDREPDGLSHGDRVADAHRTVPGPDRAGHLHRLRTEARHRARPVVCRRAPGRRGPWKRGARLRGASRRRAPGSEAGRSPRSGWR</sequence>
<feature type="region of interest" description="Disordered" evidence="1">
    <location>
        <begin position="188"/>
        <end position="321"/>
    </location>
</feature>
<organism evidence="2 3">
    <name type="scientific">Actinacidiphila bryophytorum</name>
    <dbReference type="NCBI Taxonomy" id="1436133"/>
    <lineage>
        <taxon>Bacteria</taxon>
        <taxon>Bacillati</taxon>
        <taxon>Actinomycetota</taxon>
        <taxon>Actinomycetes</taxon>
        <taxon>Kitasatosporales</taxon>
        <taxon>Streptomycetaceae</taxon>
        <taxon>Actinacidiphila</taxon>
    </lineage>
</organism>
<gene>
    <name evidence="2" type="ORF">SBRY_10359</name>
</gene>
<dbReference type="EMBL" id="CAJVAX010000001">
    <property type="protein sequence ID" value="CAG7600790.1"/>
    <property type="molecule type" value="Genomic_DNA"/>
</dbReference>
<feature type="compositionally biased region" description="Basic residues" evidence="1">
    <location>
        <begin position="210"/>
        <end position="219"/>
    </location>
</feature>
<feature type="region of interest" description="Disordered" evidence="1">
    <location>
        <begin position="1"/>
        <end position="163"/>
    </location>
</feature>
<proteinExistence type="predicted"/>
<evidence type="ECO:0000313" key="2">
    <source>
        <dbReference type="EMBL" id="CAG7600790.1"/>
    </source>
</evidence>
<feature type="compositionally biased region" description="Basic residues" evidence="1">
    <location>
        <begin position="36"/>
        <end position="45"/>
    </location>
</feature>
<reference evidence="2" key="1">
    <citation type="submission" date="2021-06" db="EMBL/GenBank/DDBJ databases">
        <authorList>
            <person name="Arsene-Ploetze F."/>
        </authorList>
    </citation>
    <scope>NUCLEOTIDE SEQUENCE</scope>
    <source>
        <strain evidence="2">SBRY1</strain>
    </source>
</reference>